<feature type="region of interest" description="Disordered" evidence="2">
    <location>
        <begin position="29"/>
        <end position="144"/>
    </location>
</feature>
<evidence type="ECO:0000313" key="4">
    <source>
        <dbReference type="Proteomes" id="UP001521785"/>
    </source>
</evidence>
<feature type="compositionally biased region" description="Basic and acidic residues" evidence="2">
    <location>
        <begin position="341"/>
        <end position="354"/>
    </location>
</feature>
<evidence type="ECO:0000256" key="1">
    <source>
        <dbReference type="SAM" id="Coils"/>
    </source>
</evidence>
<organism evidence="3 4">
    <name type="scientific">Paraconiothyrium brasiliense</name>
    <dbReference type="NCBI Taxonomy" id="300254"/>
    <lineage>
        <taxon>Eukaryota</taxon>
        <taxon>Fungi</taxon>
        <taxon>Dikarya</taxon>
        <taxon>Ascomycota</taxon>
        <taxon>Pezizomycotina</taxon>
        <taxon>Dothideomycetes</taxon>
        <taxon>Pleosporomycetidae</taxon>
        <taxon>Pleosporales</taxon>
        <taxon>Massarineae</taxon>
        <taxon>Didymosphaeriaceae</taxon>
        <taxon>Paraconiothyrium</taxon>
    </lineage>
</organism>
<keyword evidence="1" id="KW-0175">Coiled coil</keyword>
<proteinExistence type="predicted"/>
<dbReference type="Proteomes" id="UP001521785">
    <property type="component" value="Unassembled WGS sequence"/>
</dbReference>
<feature type="region of interest" description="Disordered" evidence="2">
    <location>
        <begin position="341"/>
        <end position="363"/>
    </location>
</feature>
<evidence type="ECO:0000313" key="3">
    <source>
        <dbReference type="EMBL" id="KAL1601792.1"/>
    </source>
</evidence>
<dbReference type="EMBL" id="JAKJXO020000008">
    <property type="protein sequence ID" value="KAL1601792.1"/>
    <property type="molecule type" value="Genomic_DNA"/>
</dbReference>
<protein>
    <submittedName>
        <fullName evidence="3">Uncharacterized protein</fullName>
    </submittedName>
</protein>
<gene>
    <name evidence="3" type="ORF">SLS60_006707</name>
</gene>
<sequence length="551" mass="63493">MIPSLDFLSTPLWGPGLWNNLLPVRSQEHEARPATPRSLRNRTPDYFNKNSGSSSEEERGSVTVIETQTRRRSTSERHQRGSVTFGEGSGKMLKIAQARAPPVSRKKGMTKSRRSSTKKKKSVRSVIPRKRSTPQYREEELTERPTKVQKFNQGGAHRVPWKEGSFQAPISLEDEDDENSSSKQVEIIQETLNNEVIERKGFFEGLGIRNPRSTRLFAWKNSNESTVNTCEDEDQTLSLITPDERCTRSASRNFIQYQKSIAGLNSDAKRVAQLESEMVNRKRDYEARIETVKLEHDAKVRRMQQDHASMMAELRREHEATTDQTMRDHETQNNKMRQEYETRLHQSQRVHESQSEAQSQETRTILDDIQRTITKQDDEKAQKITVLETENRSLKDQLKVEKAAHEQLMKSLDQREVFVDTEESVKALEAKNIALSQEIENLKRRRDDCLKEDRAKSERPLERPLSPALTLSSSIHAPDEMKTSNVRNMFLKIKRKYDTLSAVSKKIHDVTINMDLVAWGEFGKHIKDLRKIMEINRDEAGGGRQSNEGGR</sequence>
<keyword evidence="4" id="KW-1185">Reference proteome</keyword>
<name>A0ABR3RBP5_9PLEO</name>
<evidence type="ECO:0000256" key="2">
    <source>
        <dbReference type="SAM" id="MobiDB-lite"/>
    </source>
</evidence>
<accession>A0ABR3RBP5</accession>
<reference evidence="3 4" key="1">
    <citation type="submission" date="2024-02" db="EMBL/GenBank/DDBJ databases">
        <title>De novo assembly and annotation of 12 fungi associated with fruit tree decline syndrome in Ontario, Canada.</title>
        <authorList>
            <person name="Sulman M."/>
            <person name="Ellouze W."/>
            <person name="Ilyukhin E."/>
        </authorList>
    </citation>
    <scope>NUCLEOTIDE SEQUENCE [LARGE SCALE GENOMIC DNA]</scope>
    <source>
        <strain evidence="3 4">M42-189</strain>
    </source>
</reference>
<feature type="compositionally biased region" description="Basic residues" evidence="2">
    <location>
        <begin position="104"/>
        <end position="132"/>
    </location>
</feature>
<feature type="coiled-coil region" evidence="1">
    <location>
        <begin position="384"/>
        <end position="452"/>
    </location>
</feature>
<comment type="caution">
    <text evidence="3">The sequence shown here is derived from an EMBL/GenBank/DDBJ whole genome shotgun (WGS) entry which is preliminary data.</text>
</comment>
<feature type="region of interest" description="Disordered" evidence="2">
    <location>
        <begin position="315"/>
        <end position="334"/>
    </location>
</feature>